<dbReference type="FunFam" id="3.10.20.810:FF:000001">
    <property type="entry name" value="Histidine biosynthesis bifunctional protein HisIE"/>
    <property type="match status" value="1"/>
</dbReference>
<dbReference type="HAMAP" id="MF_01020">
    <property type="entry name" value="HisE"/>
    <property type="match status" value="1"/>
</dbReference>
<dbReference type="GO" id="GO:0004635">
    <property type="term" value="F:phosphoribosyl-AMP cyclohydrolase activity"/>
    <property type="evidence" value="ECO:0007669"/>
    <property type="project" value="UniProtKB-UniRule"/>
</dbReference>
<dbReference type="InterPro" id="IPR008179">
    <property type="entry name" value="HisE"/>
</dbReference>
<evidence type="ECO:0000256" key="8">
    <source>
        <dbReference type="ARBA" id="ARBA00022490"/>
    </source>
</evidence>
<comment type="pathway">
    <text evidence="5 15">Amino-acid biosynthesis; L-histidine biosynthesis; L-histidine from 5-phospho-alpha-D-ribose 1-diphosphate: step 2/9.</text>
</comment>
<dbReference type="EC" id="3.6.1.31" evidence="15"/>
<organism evidence="17 18">
    <name type="scientific">Acetohalobium arabaticum (strain ATCC 49924 / DSM 5501 / Z-7288)</name>
    <dbReference type="NCBI Taxonomy" id="574087"/>
    <lineage>
        <taxon>Bacteria</taxon>
        <taxon>Bacillati</taxon>
        <taxon>Bacillota</taxon>
        <taxon>Clostridia</taxon>
        <taxon>Halanaerobiales</taxon>
        <taxon>Halobacteroidaceae</taxon>
        <taxon>Acetohalobium</taxon>
    </lineage>
</organism>
<dbReference type="NCBIfam" id="NF001611">
    <property type="entry name" value="PRK00400.1-3"/>
    <property type="match status" value="1"/>
</dbReference>
<dbReference type="InterPro" id="IPR026660">
    <property type="entry name" value="PRA-CH"/>
</dbReference>
<dbReference type="HAMAP" id="MF_01021">
    <property type="entry name" value="HisI"/>
    <property type="match status" value="1"/>
</dbReference>
<dbReference type="GO" id="GO:0005524">
    <property type="term" value="F:ATP binding"/>
    <property type="evidence" value="ECO:0007669"/>
    <property type="project" value="UniProtKB-KW"/>
</dbReference>
<feature type="region of interest" description="Phosphoribosyl-ATP pyrophosphohydrolase" evidence="15">
    <location>
        <begin position="151"/>
        <end position="240"/>
    </location>
</feature>
<dbReference type="InterPro" id="IPR021130">
    <property type="entry name" value="PRib-ATP_PPHydrolase-like"/>
</dbReference>
<dbReference type="SUPFAM" id="SSF101386">
    <property type="entry name" value="all-alpha NTP pyrophosphatases"/>
    <property type="match status" value="1"/>
</dbReference>
<evidence type="ECO:0000256" key="6">
    <source>
        <dbReference type="ARBA" id="ARBA00007731"/>
    </source>
</evidence>
<dbReference type="SUPFAM" id="SSF141734">
    <property type="entry name" value="HisI-like"/>
    <property type="match status" value="1"/>
</dbReference>
<dbReference type="GO" id="GO:0004636">
    <property type="term" value="F:phosphoribosyl-ATP diphosphatase activity"/>
    <property type="evidence" value="ECO:0007669"/>
    <property type="project" value="UniProtKB-UniRule"/>
</dbReference>
<evidence type="ECO:0000256" key="14">
    <source>
        <dbReference type="ARBA" id="ARBA00023268"/>
    </source>
</evidence>
<dbReference type="eggNOG" id="COG0140">
    <property type="taxonomic scope" value="Bacteria"/>
</dbReference>
<evidence type="ECO:0000256" key="9">
    <source>
        <dbReference type="ARBA" id="ARBA00022605"/>
    </source>
</evidence>
<name>D9QR23_ACEAZ</name>
<dbReference type="Gene3D" id="3.10.20.810">
    <property type="entry name" value="Phosphoribosyl-AMP cyclohydrolase"/>
    <property type="match status" value="1"/>
</dbReference>
<gene>
    <name evidence="15" type="primary">hisI</name>
    <name evidence="15" type="synonym">hisIE</name>
    <name evidence="17" type="ordered locus">Acear_1454</name>
</gene>
<dbReference type="Proteomes" id="UP000001661">
    <property type="component" value="Chromosome"/>
</dbReference>
<comment type="similarity">
    <text evidence="7 15">In the N-terminal section; belongs to the PRA-CH family.</text>
</comment>
<evidence type="ECO:0000256" key="7">
    <source>
        <dbReference type="ARBA" id="ARBA00008299"/>
    </source>
</evidence>
<comment type="pathway">
    <text evidence="4 15">Amino-acid biosynthesis; L-histidine biosynthesis; L-histidine from 5-phospho-alpha-D-ribose 1-diphosphate: step 3/9.</text>
</comment>
<dbReference type="PANTHER" id="PTHR42945">
    <property type="entry name" value="HISTIDINE BIOSYNTHESIS BIFUNCTIONAL PROTEIN"/>
    <property type="match status" value="1"/>
</dbReference>
<dbReference type="InterPro" id="IPR002496">
    <property type="entry name" value="PRib_AMP_CycHydrolase_dom"/>
</dbReference>
<dbReference type="NCBIfam" id="NF000768">
    <property type="entry name" value="PRK00051.1"/>
    <property type="match status" value="1"/>
</dbReference>
<proteinExistence type="inferred from homology"/>
<dbReference type="EC" id="3.5.4.19" evidence="15"/>
<keyword evidence="9 15" id="KW-0028">Amino-acid biosynthesis</keyword>
<accession>D9QR23</accession>
<evidence type="ECO:0000256" key="1">
    <source>
        <dbReference type="ARBA" id="ARBA00000024"/>
    </source>
</evidence>
<evidence type="ECO:0000256" key="10">
    <source>
        <dbReference type="ARBA" id="ARBA00022741"/>
    </source>
</evidence>
<keyword evidence="8 15" id="KW-0963">Cytoplasm</keyword>
<evidence type="ECO:0000256" key="4">
    <source>
        <dbReference type="ARBA" id="ARBA00005169"/>
    </source>
</evidence>
<dbReference type="UniPathway" id="UPA00031">
    <property type="reaction ID" value="UER00007"/>
</dbReference>
<dbReference type="Pfam" id="PF01502">
    <property type="entry name" value="PRA-CH"/>
    <property type="match status" value="1"/>
</dbReference>
<feature type="domain" description="Phosphoribosyl-AMP cyclohydrolase" evidence="16">
    <location>
        <begin position="29"/>
        <end position="102"/>
    </location>
</feature>
<comment type="catalytic activity">
    <reaction evidence="2 15">
        <text>1-(5-phospho-beta-D-ribosyl)-ATP + H2O = 1-(5-phospho-beta-D-ribosyl)-5'-AMP + diphosphate + H(+)</text>
        <dbReference type="Rhea" id="RHEA:22828"/>
        <dbReference type="ChEBI" id="CHEBI:15377"/>
        <dbReference type="ChEBI" id="CHEBI:15378"/>
        <dbReference type="ChEBI" id="CHEBI:33019"/>
        <dbReference type="ChEBI" id="CHEBI:59457"/>
        <dbReference type="ChEBI" id="CHEBI:73183"/>
        <dbReference type="EC" id="3.6.1.31"/>
    </reaction>
</comment>
<evidence type="ECO:0000256" key="3">
    <source>
        <dbReference type="ARBA" id="ARBA00004496"/>
    </source>
</evidence>
<keyword evidence="14 15" id="KW-0511">Multifunctional enzyme</keyword>
<dbReference type="eggNOG" id="COG0139">
    <property type="taxonomic scope" value="Bacteria"/>
</dbReference>
<sequence length="240" mass="27650">MNYLDELDFNDDDLIPAIVQDIETDEVLMMAYMNQEAVTKTVKTGYTWFWSRSRQKLWKKGESSGHLQQVEEIKLDCDGDTLLVKVRQTGGACHTGYYSCFYRQLNSSKKFEATGRKVFDPDEVYGEKVSDDSEEKTENQLVPKGSLPQILQEVYQVVLDRKENPVEDSYTCYLFDEGLDKILKKVGEEATEVVIASKNGDEEEIVAEIADLLYHLLVLLNYHEINLNQVYDELASRFEK</sequence>
<keyword evidence="18" id="KW-1185">Reference proteome</keyword>
<evidence type="ECO:0000313" key="18">
    <source>
        <dbReference type="Proteomes" id="UP000001661"/>
    </source>
</evidence>
<dbReference type="PANTHER" id="PTHR42945:SF9">
    <property type="entry name" value="HISTIDINE BIOSYNTHESIS BIFUNCTIONAL PROTEIN HISIE"/>
    <property type="match status" value="1"/>
</dbReference>
<dbReference type="Gene3D" id="1.10.287.1080">
    <property type="entry name" value="MazG-like"/>
    <property type="match status" value="1"/>
</dbReference>
<keyword evidence="12 15" id="KW-0067">ATP-binding</keyword>
<dbReference type="AlphaFoldDB" id="D9QR23"/>
<protein>
    <recommendedName>
        <fullName evidence="15">Histidine biosynthesis bifunctional protein HisIE</fullName>
    </recommendedName>
    <domain>
        <recommendedName>
            <fullName evidence="15">Phosphoribosyl-AMP cyclohydrolase</fullName>
            <shortName evidence="15">PRA-CH</shortName>
            <ecNumber evidence="15">3.5.4.19</ecNumber>
        </recommendedName>
    </domain>
    <domain>
        <recommendedName>
            <fullName evidence="15">Phosphoribosyl-ATP pyrophosphatase</fullName>
            <shortName evidence="15">PRA-PH</shortName>
            <ecNumber evidence="15">3.6.1.31</ecNumber>
        </recommendedName>
    </domain>
</protein>
<dbReference type="STRING" id="574087.Acear_1454"/>
<evidence type="ECO:0000256" key="2">
    <source>
        <dbReference type="ARBA" id="ARBA00001460"/>
    </source>
</evidence>
<dbReference type="EMBL" id="CP002105">
    <property type="protein sequence ID" value="ADL12964.1"/>
    <property type="molecule type" value="Genomic_DNA"/>
</dbReference>
<dbReference type="CDD" id="cd11534">
    <property type="entry name" value="NTP-PPase_HisIE_like"/>
    <property type="match status" value="1"/>
</dbReference>
<dbReference type="GO" id="GO:0005737">
    <property type="term" value="C:cytoplasm"/>
    <property type="evidence" value="ECO:0007669"/>
    <property type="project" value="UniProtKB-SubCell"/>
</dbReference>
<evidence type="ECO:0000256" key="15">
    <source>
        <dbReference type="HAMAP-Rule" id="MF_01019"/>
    </source>
</evidence>
<reference evidence="17 18" key="1">
    <citation type="journal article" date="2010" name="Stand. Genomic Sci.">
        <title>Complete genome sequence of Acetohalobium arabaticum type strain (Z-7288).</title>
        <authorList>
            <person name="Sikorski J."/>
            <person name="Lapidus A."/>
            <person name="Chertkov O."/>
            <person name="Lucas S."/>
            <person name="Copeland A."/>
            <person name="Glavina Del Rio T."/>
            <person name="Nolan M."/>
            <person name="Tice H."/>
            <person name="Cheng J.F."/>
            <person name="Han C."/>
            <person name="Brambilla E."/>
            <person name="Pitluck S."/>
            <person name="Liolios K."/>
            <person name="Ivanova N."/>
            <person name="Mavromatis K."/>
            <person name="Mikhailova N."/>
            <person name="Pati A."/>
            <person name="Bruce D."/>
            <person name="Detter C."/>
            <person name="Tapia R."/>
            <person name="Goodwin L."/>
            <person name="Chen A."/>
            <person name="Palaniappan K."/>
            <person name="Land M."/>
            <person name="Hauser L."/>
            <person name="Chang Y.J."/>
            <person name="Jeffries C.D."/>
            <person name="Rohde M."/>
            <person name="Goker M."/>
            <person name="Spring S."/>
            <person name="Woyke T."/>
            <person name="Bristow J."/>
            <person name="Eisen J.A."/>
            <person name="Markowitz V."/>
            <person name="Hugenholtz P."/>
            <person name="Kyrpides N.C."/>
            <person name="Klenk H.P."/>
        </authorList>
    </citation>
    <scope>NUCLEOTIDE SEQUENCE [LARGE SCALE GENOMIC DNA]</scope>
    <source>
        <strain evidence="18">ATCC 49924 / DSM 5501 / Z-7288</strain>
    </source>
</reference>
<keyword evidence="13 15" id="KW-0368">Histidine biosynthesis</keyword>
<evidence type="ECO:0000256" key="11">
    <source>
        <dbReference type="ARBA" id="ARBA00022801"/>
    </source>
</evidence>
<dbReference type="HAMAP" id="MF_01019">
    <property type="entry name" value="HisIE"/>
    <property type="match status" value="1"/>
</dbReference>
<evidence type="ECO:0000256" key="13">
    <source>
        <dbReference type="ARBA" id="ARBA00023102"/>
    </source>
</evidence>
<keyword evidence="11 15" id="KW-0378">Hydrolase</keyword>
<evidence type="ECO:0000256" key="12">
    <source>
        <dbReference type="ARBA" id="ARBA00022840"/>
    </source>
</evidence>
<dbReference type="InterPro" id="IPR023019">
    <property type="entry name" value="His_synth_HisIE"/>
</dbReference>
<evidence type="ECO:0000259" key="16">
    <source>
        <dbReference type="Pfam" id="PF01502"/>
    </source>
</evidence>
<dbReference type="NCBIfam" id="TIGR03188">
    <property type="entry name" value="histidine_hisI"/>
    <property type="match status" value="1"/>
</dbReference>
<keyword evidence="10 15" id="KW-0547">Nucleotide-binding</keyword>
<evidence type="ECO:0000256" key="5">
    <source>
        <dbReference type="ARBA" id="ARBA00005204"/>
    </source>
</evidence>
<comment type="subcellular location">
    <subcellularLocation>
        <location evidence="3 15">Cytoplasm</location>
    </subcellularLocation>
</comment>
<dbReference type="InterPro" id="IPR038019">
    <property type="entry name" value="PRib_AMP_CycHydrolase_sf"/>
</dbReference>
<feature type="region of interest" description="Phosphoribosyl-AMP cyclohydrolase" evidence="15">
    <location>
        <begin position="1"/>
        <end position="150"/>
    </location>
</feature>
<dbReference type="KEGG" id="aar:Acear_1454"/>
<comment type="catalytic activity">
    <reaction evidence="1 15">
        <text>1-(5-phospho-beta-D-ribosyl)-5'-AMP + H2O = 1-(5-phospho-beta-D-ribosyl)-5-[(5-phospho-beta-D-ribosylamino)methylideneamino]imidazole-4-carboxamide</text>
        <dbReference type="Rhea" id="RHEA:20049"/>
        <dbReference type="ChEBI" id="CHEBI:15377"/>
        <dbReference type="ChEBI" id="CHEBI:58435"/>
        <dbReference type="ChEBI" id="CHEBI:59457"/>
        <dbReference type="EC" id="3.5.4.19"/>
    </reaction>
</comment>
<comment type="similarity">
    <text evidence="6 15">In the C-terminal section; belongs to the PRA-PH family.</text>
</comment>
<dbReference type="HOGENOM" id="CLU_048577_3_1_9"/>
<dbReference type="Pfam" id="PF01503">
    <property type="entry name" value="PRA-PH"/>
    <property type="match status" value="1"/>
</dbReference>
<dbReference type="OrthoDB" id="9795769at2"/>
<evidence type="ECO:0000313" key="17">
    <source>
        <dbReference type="EMBL" id="ADL12964.1"/>
    </source>
</evidence>
<dbReference type="GO" id="GO:0000105">
    <property type="term" value="P:L-histidine biosynthetic process"/>
    <property type="evidence" value="ECO:0007669"/>
    <property type="project" value="UniProtKB-UniRule"/>
</dbReference>
<dbReference type="RefSeq" id="WP_013278409.1">
    <property type="nucleotide sequence ID" value="NC_014378.1"/>
</dbReference>
<dbReference type="NCBIfam" id="NF002747">
    <property type="entry name" value="PRK02759.1"/>
    <property type="match status" value="1"/>
</dbReference>